<reference evidence="6 7" key="1">
    <citation type="submission" date="2022-11" db="EMBL/GenBank/DDBJ databases">
        <title>Whole genome sequence of Eschrichtius robustus ER-17-0199.</title>
        <authorList>
            <person name="Bruniche-Olsen A."/>
            <person name="Black A.N."/>
            <person name="Fields C.J."/>
            <person name="Walden K."/>
            <person name="Dewoody J.A."/>
        </authorList>
    </citation>
    <scope>NUCLEOTIDE SEQUENCE [LARGE SCALE GENOMIC DNA]</scope>
    <source>
        <strain evidence="6">ER-17-0199</strain>
        <tissue evidence="6">Blubber</tissue>
    </source>
</reference>
<dbReference type="InterPro" id="IPR043504">
    <property type="entry name" value="Peptidase_S1_PA_chymotrypsin"/>
</dbReference>
<evidence type="ECO:0000256" key="2">
    <source>
        <dbReference type="ARBA" id="ARBA00023157"/>
    </source>
</evidence>
<dbReference type="PANTHER" id="PTHR24253">
    <property type="entry name" value="TRANSMEMBRANE PROTEASE SERINE"/>
    <property type="match status" value="1"/>
</dbReference>
<feature type="region of interest" description="Disordered" evidence="4">
    <location>
        <begin position="377"/>
        <end position="400"/>
    </location>
</feature>
<dbReference type="FunFam" id="2.40.10.10:FF:000002">
    <property type="entry name" value="Transmembrane protease serine"/>
    <property type="match status" value="1"/>
</dbReference>
<proteinExistence type="inferred from homology"/>
<dbReference type="Gene3D" id="2.40.10.10">
    <property type="entry name" value="Trypsin-like serine proteases"/>
    <property type="match status" value="3"/>
</dbReference>
<dbReference type="EMBL" id="JAIQCJ010000020">
    <property type="protein sequence ID" value="KAJ8798710.1"/>
    <property type="molecule type" value="Genomic_DNA"/>
</dbReference>
<comment type="caution">
    <text evidence="6">The sequence shown here is derived from an EMBL/GenBank/DDBJ whole genome shotgun (WGS) entry which is preliminary data.</text>
</comment>
<dbReference type="PANTHER" id="PTHR24253:SF100">
    <property type="entry name" value="POLYSERASE-2"/>
    <property type="match status" value="1"/>
</dbReference>
<dbReference type="SUPFAM" id="SSF50494">
    <property type="entry name" value="Trypsin-like serine proteases"/>
    <property type="match status" value="3"/>
</dbReference>
<keyword evidence="7" id="KW-1185">Reference proteome</keyword>
<feature type="domain" description="Peptidase S1" evidence="5">
    <location>
        <begin position="374"/>
        <end position="680"/>
    </location>
</feature>
<evidence type="ECO:0000256" key="4">
    <source>
        <dbReference type="SAM" id="MobiDB-lite"/>
    </source>
</evidence>
<dbReference type="PROSITE" id="PS00135">
    <property type="entry name" value="TRYPSIN_SER"/>
    <property type="match status" value="1"/>
</dbReference>
<dbReference type="InterPro" id="IPR001254">
    <property type="entry name" value="Trypsin_dom"/>
</dbReference>
<evidence type="ECO:0000313" key="6">
    <source>
        <dbReference type="EMBL" id="KAJ8798710.1"/>
    </source>
</evidence>
<dbReference type="InterPro" id="IPR009003">
    <property type="entry name" value="Peptidase_S1_PA"/>
</dbReference>
<dbReference type="GO" id="GO:0006508">
    <property type="term" value="P:proteolysis"/>
    <property type="evidence" value="ECO:0007669"/>
    <property type="project" value="InterPro"/>
</dbReference>
<evidence type="ECO:0000313" key="7">
    <source>
        <dbReference type="Proteomes" id="UP001159641"/>
    </source>
</evidence>
<protein>
    <recommendedName>
        <fullName evidence="5">Peptidase S1 domain-containing protein</fullName>
    </recommendedName>
</protein>
<feature type="domain" description="Peptidase S1" evidence="5">
    <location>
        <begin position="726"/>
        <end position="919"/>
    </location>
</feature>
<dbReference type="Pfam" id="PF00089">
    <property type="entry name" value="Trypsin"/>
    <property type="match status" value="4"/>
</dbReference>
<comment type="similarity">
    <text evidence="3">Belongs to the peptidase S1 family. CLIP subfamily.</text>
</comment>
<dbReference type="Proteomes" id="UP001159641">
    <property type="component" value="Unassembled WGS sequence"/>
</dbReference>
<dbReference type="AlphaFoldDB" id="A0AB34I6U7"/>
<keyword evidence="1" id="KW-0720">Serine protease</keyword>
<evidence type="ECO:0000256" key="3">
    <source>
        <dbReference type="ARBA" id="ARBA00024195"/>
    </source>
</evidence>
<evidence type="ECO:0000256" key="1">
    <source>
        <dbReference type="ARBA" id="ARBA00022825"/>
    </source>
</evidence>
<feature type="domain" description="Peptidase S1" evidence="5">
    <location>
        <begin position="105"/>
        <end position="375"/>
    </location>
</feature>
<dbReference type="SMART" id="SM00020">
    <property type="entry name" value="Tryp_SPc"/>
    <property type="match status" value="1"/>
</dbReference>
<gene>
    <name evidence="6" type="ORF">J1605_016513</name>
</gene>
<accession>A0AB34I6U7</accession>
<keyword evidence="1" id="KW-0645">Protease</keyword>
<keyword evidence="1" id="KW-0378">Hydrolase</keyword>
<evidence type="ECO:0000259" key="5">
    <source>
        <dbReference type="PROSITE" id="PS50240"/>
    </source>
</evidence>
<dbReference type="GO" id="GO:0004252">
    <property type="term" value="F:serine-type endopeptidase activity"/>
    <property type="evidence" value="ECO:0007669"/>
    <property type="project" value="InterPro"/>
</dbReference>
<organism evidence="6 7">
    <name type="scientific">Eschrichtius robustus</name>
    <name type="common">California gray whale</name>
    <name type="synonym">Eschrichtius gibbosus</name>
    <dbReference type="NCBI Taxonomy" id="9764"/>
    <lineage>
        <taxon>Eukaryota</taxon>
        <taxon>Metazoa</taxon>
        <taxon>Chordata</taxon>
        <taxon>Craniata</taxon>
        <taxon>Vertebrata</taxon>
        <taxon>Euteleostomi</taxon>
        <taxon>Mammalia</taxon>
        <taxon>Eutheria</taxon>
        <taxon>Laurasiatheria</taxon>
        <taxon>Artiodactyla</taxon>
        <taxon>Whippomorpha</taxon>
        <taxon>Cetacea</taxon>
        <taxon>Mysticeti</taxon>
        <taxon>Eschrichtiidae</taxon>
        <taxon>Eschrichtius</taxon>
    </lineage>
</organism>
<dbReference type="InterPro" id="IPR033116">
    <property type="entry name" value="TRYPSIN_SER"/>
</dbReference>
<dbReference type="PROSITE" id="PS50240">
    <property type="entry name" value="TRYPSIN_DOM"/>
    <property type="match status" value="3"/>
</dbReference>
<sequence>MKPSYPRLPALLKLSALRGIQVRGVVRPPADSAHHSTKYPSLNSIFPRPPIKHLQIATAAPPFRSLSQPRSPQPRIWIGFRPSWLPADPTFSLVPSPQPHEACPLHAVHLTPPRPRPRRRNGTLEPAAEWSVVLGVHSQDGPLDGAHVRAVAAILVPDNYSGVERGADVALLRLASPARLGPAVRPVCLPRASHRFAHGTACWATGWGDVQEADEAVGREEREGTLVWDVVGSETKTSGRQLEGTKLSPGEQGAAFLTHSISSLVLPTDPLPLPWVLQEVELRLLGEAACQCLYSRPGPFNLTFQLLPGMLCAGYPEGRRDTCQGDSGGPLVCKEGGRWFQAGITSFGFGCGRRNRPGVFTAVAPYEAWIREQVLGSEPGPAFPTQSPEPQSGLPEPTDENCTIALPGEGGRTPGCQLDLGDLSSGGNCVGFRKPPHSGLSPLRVREGLEARGLALGSPVSPSRSRISSDLPPRDLDNWRVMLPSRPRAERVARLVPHDNASWDDASNLALLQLRAPVNLSAAPQPVCLPHPEHYFLPGSRCRLARWGHTEPAPGAGSLLEAELLGIWWCHCLYGRQGASVPPPGEPPQALCPAYQEEEVAGRCWESPRTFGIPSSTGTHVEAGNTHTLSLQNYSHWSLLCREEGTWFLAGIRDLPSDCLRPRAFYPLQTHGPWISHVTRGAYLEDQLAWDWGPEGEETETQTCPPHTEHGACGLRPEPALMGVLWPWLAEVHVAGERVCTGVLVAPGWVLAATHCILRLGSTTVPYIEVYLGRAGASPLPQSHQVSRLVISIRLPRHLGLRPPLALLELSSRVEPSPSALPICLHPGGTPLGASCWVLGWKDPQDRVPVAAAVSILTPRLCHCLYQGILPPGTLCVLYAEGQEDRCEVRSLGILVQAGERQCWAAGHQGEGRVGILGCWVSDRKKQCFLAEP</sequence>
<name>A0AB34I6U7_ESCRO</name>
<dbReference type="CDD" id="cd00190">
    <property type="entry name" value="Tryp_SPc"/>
    <property type="match status" value="1"/>
</dbReference>
<keyword evidence="2" id="KW-1015">Disulfide bond</keyword>